<proteinExistence type="predicted"/>
<evidence type="ECO:0000313" key="1">
    <source>
        <dbReference type="EMBL" id="MBL4933357.1"/>
    </source>
</evidence>
<dbReference type="RefSeq" id="WP_202768797.1">
    <property type="nucleotide sequence ID" value="NZ_JAESWA010000024.1"/>
</dbReference>
<evidence type="ECO:0000313" key="2">
    <source>
        <dbReference type="Proteomes" id="UP000623681"/>
    </source>
</evidence>
<reference evidence="1" key="1">
    <citation type="submission" date="2021-01" db="EMBL/GenBank/DDBJ databases">
        <title>Genome public.</title>
        <authorList>
            <person name="Liu C."/>
            <person name="Sun Q."/>
        </authorList>
    </citation>
    <scope>NUCLEOTIDE SEQUENCE</scope>
    <source>
        <strain evidence="1">YIM B02565</strain>
    </source>
</reference>
<protein>
    <recommendedName>
        <fullName evidence="3">DUF2572 family protein</fullName>
    </recommendedName>
</protein>
<dbReference type="Proteomes" id="UP000623681">
    <property type="component" value="Unassembled WGS sequence"/>
</dbReference>
<keyword evidence="2" id="KW-1185">Reference proteome</keyword>
<gene>
    <name evidence="1" type="ORF">JK634_16300</name>
</gene>
<dbReference type="EMBL" id="JAESWA010000024">
    <property type="protein sequence ID" value="MBL4933357.1"/>
    <property type="molecule type" value="Genomic_DNA"/>
</dbReference>
<dbReference type="AlphaFoldDB" id="A0A937K561"/>
<sequence length="757" mass="83364">MKKKGSTLITVVAIFAILFTVGTAIISLTLSSYRLRNVQTKNLESLYSSESGLDEAKKIIEVAVQTAVKKSNYEAVNEATKINEQIDLVKRQGASSYSQAINTIVNERKNTNGFDYKVFLKDESGTNNAANTFYYISNDGTLDLDSIEAKEKNIFKSVFKNIITENLRQCITNDGENYTYQYLGLDNENNISFSNVTLSNGANIELANYNTFGDSGLHISLISTFNSPEGNGRTIKRKIQANYTITVPDLENKNFTNNPLLQKTIAADGSMYVLSNLRINGDIFVKGDASDNPSDLVYGKYDGGINLNFDKSERSASGTELNRNEINVNLNGNVVTSNTLNIKQNSTVNVTGGNLYARNVNLGKIKLGDSEISRNTLNVKTDMLVNNDFTYNAFRTQVHLNNLYAINDITDNTGDLSKAKNSSCIIINNYMNDGQSGITIDKDVFILGSAYINATNGAGEKYQTGESIAIKGNYSAYTSPINDGNKYLFDYFNPLQLVDSVNGSRMTSMERKTRYFLDSTSRNGLPHNGVIELKGNPTDNFLISGAYINGDNAIEPEDADVTKNNTLMNKRKEFANQVYEMGNFNTNSADASTALLQKYNASTVEKDVTNLINISGDIFRQDGDTIVGVYHNKANPILLSDSSAPRTGYSNVININGKKGIIITDSDIVFDNKDLNFTGTIITTRDISTLAGADEVNNISINYDGNLVKELVNKYNLESIFNTSDSGKTQIGSIELNNSNEINTNDLIKTNEWTIIR</sequence>
<organism evidence="1 2">
    <name type="scientific">Clostridium paridis</name>
    <dbReference type="NCBI Taxonomy" id="2803863"/>
    <lineage>
        <taxon>Bacteria</taxon>
        <taxon>Bacillati</taxon>
        <taxon>Bacillota</taxon>
        <taxon>Clostridia</taxon>
        <taxon>Eubacteriales</taxon>
        <taxon>Clostridiaceae</taxon>
        <taxon>Clostridium</taxon>
    </lineage>
</organism>
<evidence type="ECO:0008006" key="3">
    <source>
        <dbReference type="Google" id="ProtNLM"/>
    </source>
</evidence>
<accession>A0A937K561</accession>
<name>A0A937K561_9CLOT</name>
<comment type="caution">
    <text evidence="1">The sequence shown here is derived from an EMBL/GenBank/DDBJ whole genome shotgun (WGS) entry which is preliminary data.</text>
</comment>